<evidence type="ECO:0000259" key="2">
    <source>
        <dbReference type="Pfam" id="PF04545"/>
    </source>
</evidence>
<feature type="compositionally biased region" description="Low complexity" evidence="1">
    <location>
        <begin position="1"/>
        <end position="17"/>
    </location>
</feature>
<feature type="compositionally biased region" description="Pro residues" evidence="1">
    <location>
        <begin position="423"/>
        <end position="441"/>
    </location>
</feature>
<dbReference type="GO" id="GO:0003700">
    <property type="term" value="F:DNA-binding transcription factor activity"/>
    <property type="evidence" value="ECO:0007669"/>
    <property type="project" value="InterPro"/>
</dbReference>
<feature type="domain" description="RNA polymerase sigma-70 region 4" evidence="2">
    <location>
        <begin position="115"/>
        <end position="147"/>
    </location>
</feature>
<comment type="caution">
    <text evidence="3">The sequence shown here is derived from an EMBL/GenBank/DDBJ whole genome shotgun (WGS) entry which is preliminary data.</text>
</comment>
<sequence>MTHSLSGAAPQPASGSATAHADAPATLRDLCREYADRLYDYCRFLLTDDEALSATVGTFHGATAHARRLSDSRLQRAWLYALARAECQARLAGTTATGGNIAPANDGPAELAHEVLACLDPREREILDLTLRHDLTLDEVARILDIATDAVAAAALQGKRNAERWLAAVMDARRPNPRCTLLADLVTSWVTSPTRLIRAHISRHVGACPVCQAAPAKATITTLLTRRPILASPLPPDEILTAPKSSMATAETGGEGWHPDGFPVQPDALENPPPPGQPLTMDEGFTPERPTGGPSPADFWEPDLDAADPESRIRWGRLSMITVAALAATAATWSLVFAPDTGRPARVTAADDTLVVTPGDRLPPVVESPPPPPLPLTTGTQVSHPTTTPSLTPLAASRPTTRRPPPPPHSAPPTKPSSTPRRSSPPPLGTGPDTPPPPRHSTPPKTSATPTPQPQISTPPPPPPPPPPSLSASTSSVDLGTSRQGRVTLASRTGAITWRAGGSHLATTPGSGSIGDGDSITVDFSLQVGPGTTADCGKPLSTYLSISWSGDNKGTKGSGTVGVTVTYTKTCPQPL</sequence>
<feature type="region of interest" description="Disordered" evidence="1">
    <location>
        <begin position="349"/>
        <end position="486"/>
    </location>
</feature>
<feature type="compositionally biased region" description="Pro residues" evidence="1">
    <location>
        <begin position="451"/>
        <end position="469"/>
    </location>
</feature>
<feature type="compositionally biased region" description="Pro residues" evidence="1">
    <location>
        <begin position="366"/>
        <end position="375"/>
    </location>
</feature>
<dbReference type="Pfam" id="PF04545">
    <property type="entry name" value="Sigma70_r4"/>
    <property type="match status" value="1"/>
</dbReference>
<evidence type="ECO:0000313" key="3">
    <source>
        <dbReference type="EMBL" id="GGK82083.1"/>
    </source>
</evidence>
<dbReference type="EMBL" id="BMNT01000012">
    <property type="protein sequence ID" value="GGK82083.1"/>
    <property type="molecule type" value="Genomic_DNA"/>
</dbReference>
<evidence type="ECO:0000313" key="4">
    <source>
        <dbReference type="Proteomes" id="UP000645217"/>
    </source>
</evidence>
<dbReference type="Gene3D" id="1.10.10.10">
    <property type="entry name" value="Winged helix-like DNA-binding domain superfamily/Winged helix DNA-binding domain"/>
    <property type="match status" value="1"/>
</dbReference>
<feature type="compositionally biased region" description="Low complexity" evidence="1">
    <location>
        <begin position="385"/>
        <end position="399"/>
    </location>
</feature>
<gene>
    <name evidence="3" type="ORF">GCM10007964_25950</name>
</gene>
<protein>
    <recommendedName>
        <fullName evidence="2">RNA polymerase sigma-70 region 4 domain-containing protein</fullName>
    </recommendedName>
</protein>
<dbReference type="SUPFAM" id="SSF88659">
    <property type="entry name" value="Sigma3 and sigma4 domains of RNA polymerase sigma factors"/>
    <property type="match status" value="1"/>
</dbReference>
<reference evidence="3" key="1">
    <citation type="journal article" date="2014" name="Int. J. Syst. Evol. Microbiol.">
        <title>Complete genome sequence of Corynebacterium casei LMG S-19264T (=DSM 44701T), isolated from a smear-ripened cheese.</title>
        <authorList>
            <consortium name="US DOE Joint Genome Institute (JGI-PGF)"/>
            <person name="Walter F."/>
            <person name="Albersmeier A."/>
            <person name="Kalinowski J."/>
            <person name="Ruckert C."/>
        </authorList>
    </citation>
    <scope>NUCLEOTIDE SEQUENCE</scope>
    <source>
        <strain evidence="3">JCM 13064</strain>
    </source>
</reference>
<feature type="region of interest" description="Disordered" evidence="1">
    <location>
        <begin position="1"/>
        <end position="20"/>
    </location>
</feature>
<dbReference type="InterPro" id="IPR013324">
    <property type="entry name" value="RNA_pol_sigma_r3/r4-like"/>
</dbReference>
<keyword evidence="4" id="KW-1185">Reference proteome</keyword>
<dbReference type="InterPro" id="IPR007630">
    <property type="entry name" value="RNA_pol_sigma70_r4"/>
</dbReference>
<dbReference type="GO" id="GO:0006352">
    <property type="term" value="P:DNA-templated transcription initiation"/>
    <property type="evidence" value="ECO:0007669"/>
    <property type="project" value="InterPro"/>
</dbReference>
<name>A0A917R0F1_9ACTN</name>
<organism evidence="3 4">
    <name type="scientific">Sphaerisporangium melleum</name>
    <dbReference type="NCBI Taxonomy" id="321316"/>
    <lineage>
        <taxon>Bacteria</taxon>
        <taxon>Bacillati</taxon>
        <taxon>Actinomycetota</taxon>
        <taxon>Actinomycetes</taxon>
        <taxon>Streptosporangiales</taxon>
        <taxon>Streptosporangiaceae</taxon>
        <taxon>Sphaerisporangium</taxon>
    </lineage>
</organism>
<dbReference type="Gene3D" id="1.10.1740.10">
    <property type="match status" value="1"/>
</dbReference>
<dbReference type="Proteomes" id="UP000645217">
    <property type="component" value="Unassembled WGS sequence"/>
</dbReference>
<accession>A0A917R0F1</accession>
<evidence type="ECO:0000256" key="1">
    <source>
        <dbReference type="SAM" id="MobiDB-lite"/>
    </source>
</evidence>
<dbReference type="CDD" id="cd06171">
    <property type="entry name" value="Sigma70_r4"/>
    <property type="match status" value="1"/>
</dbReference>
<feature type="compositionally biased region" description="Pro residues" evidence="1">
    <location>
        <begin position="402"/>
        <end position="415"/>
    </location>
</feature>
<dbReference type="RefSeq" id="WP_189163231.1">
    <property type="nucleotide sequence ID" value="NZ_BMNT01000012.1"/>
</dbReference>
<reference evidence="3" key="2">
    <citation type="submission" date="2020-09" db="EMBL/GenBank/DDBJ databases">
        <authorList>
            <person name="Sun Q."/>
            <person name="Ohkuma M."/>
        </authorList>
    </citation>
    <scope>NUCLEOTIDE SEQUENCE</scope>
    <source>
        <strain evidence="3">JCM 13064</strain>
    </source>
</reference>
<feature type="region of interest" description="Disordered" evidence="1">
    <location>
        <begin position="246"/>
        <end position="299"/>
    </location>
</feature>
<dbReference type="InterPro" id="IPR036388">
    <property type="entry name" value="WH-like_DNA-bd_sf"/>
</dbReference>
<dbReference type="AlphaFoldDB" id="A0A917R0F1"/>
<proteinExistence type="predicted"/>